<dbReference type="SUPFAM" id="SSF48452">
    <property type="entry name" value="TPR-like"/>
    <property type="match status" value="3"/>
</dbReference>
<dbReference type="EMBL" id="CANTFL010001335">
    <property type="protein sequence ID" value="CAI5737426.1"/>
    <property type="molecule type" value="Genomic_DNA"/>
</dbReference>
<dbReference type="Proteomes" id="UP001162031">
    <property type="component" value="Unassembled WGS sequence"/>
</dbReference>
<keyword evidence="1 2" id="KW-0802">TPR repeat</keyword>
<keyword evidence="5" id="KW-1185">Reference proteome</keyword>
<dbReference type="PROSITE" id="PS50293">
    <property type="entry name" value="TPR_REGION"/>
    <property type="match status" value="1"/>
</dbReference>
<feature type="compositionally biased region" description="Acidic residues" evidence="3">
    <location>
        <begin position="609"/>
        <end position="619"/>
    </location>
</feature>
<feature type="region of interest" description="Disordered" evidence="3">
    <location>
        <begin position="1"/>
        <end position="26"/>
    </location>
</feature>
<dbReference type="PROSITE" id="PS50005">
    <property type="entry name" value="TPR"/>
    <property type="match status" value="1"/>
</dbReference>
<dbReference type="Pfam" id="PF13181">
    <property type="entry name" value="TPR_8"/>
    <property type="match status" value="2"/>
</dbReference>
<dbReference type="InterPro" id="IPR019734">
    <property type="entry name" value="TPR_rpt"/>
</dbReference>
<evidence type="ECO:0000256" key="2">
    <source>
        <dbReference type="PROSITE-ProRule" id="PRU00339"/>
    </source>
</evidence>
<evidence type="ECO:0000313" key="5">
    <source>
        <dbReference type="Proteomes" id="UP001162031"/>
    </source>
</evidence>
<proteinExistence type="predicted"/>
<evidence type="ECO:0008006" key="6">
    <source>
        <dbReference type="Google" id="ProtNLM"/>
    </source>
</evidence>
<feature type="repeat" description="TPR" evidence="2">
    <location>
        <begin position="547"/>
        <end position="580"/>
    </location>
</feature>
<dbReference type="Gene3D" id="1.25.40.10">
    <property type="entry name" value="Tetratricopeptide repeat domain"/>
    <property type="match status" value="1"/>
</dbReference>
<accession>A0AAV0UKR3</accession>
<evidence type="ECO:0000313" key="4">
    <source>
        <dbReference type="EMBL" id="CAI5737426.1"/>
    </source>
</evidence>
<organism evidence="4 5">
    <name type="scientific">Hyaloperonospora brassicae</name>
    <name type="common">Brassica downy mildew</name>
    <name type="synonym">Peronospora brassicae</name>
    <dbReference type="NCBI Taxonomy" id="162125"/>
    <lineage>
        <taxon>Eukaryota</taxon>
        <taxon>Sar</taxon>
        <taxon>Stramenopiles</taxon>
        <taxon>Oomycota</taxon>
        <taxon>Peronosporomycetes</taxon>
        <taxon>Peronosporales</taxon>
        <taxon>Peronosporaceae</taxon>
        <taxon>Hyaloperonospora</taxon>
    </lineage>
</organism>
<dbReference type="SMART" id="SM00028">
    <property type="entry name" value="TPR"/>
    <property type="match status" value="4"/>
</dbReference>
<evidence type="ECO:0000256" key="1">
    <source>
        <dbReference type="ARBA" id="ARBA00022803"/>
    </source>
</evidence>
<dbReference type="AlphaFoldDB" id="A0AAV0UKR3"/>
<feature type="compositionally biased region" description="Basic residues" evidence="3">
    <location>
        <begin position="1"/>
        <end position="10"/>
    </location>
</feature>
<comment type="caution">
    <text evidence="4">The sequence shown here is derived from an EMBL/GenBank/DDBJ whole genome shotgun (WGS) entry which is preliminary data.</text>
</comment>
<evidence type="ECO:0000256" key="3">
    <source>
        <dbReference type="SAM" id="MobiDB-lite"/>
    </source>
</evidence>
<reference evidence="4" key="1">
    <citation type="submission" date="2022-12" db="EMBL/GenBank/DDBJ databases">
        <authorList>
            <person name="Webb A."/>
        </authorList>
    </citation>
    <scope>NUCLEOTIDE SEQUENCE</scope>
    <source>
        <strain evidence="4">Hp1</strain>
    </source>
</reference>
<gene>
    <name evidence="4" type="ORF">HBR001_LOCUS7152</name>
</gene>
<dbReference type="PANTHER" id="PTHR12558:SF36">
    <property type="entry name" value="ANAPHASE-PROMOTING COMPLEX SUBUNIT 7"/>
    <property type="match status" value="1"/>
</dbReference>
<name>A0AAV0UKR3_HYABA</name>
<feature type="region of interest" description="Disordered" evidence="3">
    <location>
        <begin position="592"/>
        <end position="626"/>
    </location>
</feature>
<dbReference type="InterPro" id="IPR011990">
    <property type="entry name" value="TPR-like_helical_dom_sf"/>
</dbReference>
<protein>
    <recommendedName>
        <fullName evidence="6">Anaphase-promoting complex subunit 7</fullName>
    </recommendedName>
</protein>
<dbReference type="PANTHER" id="PTHR12558">
    <property type="entry name" value="CELL DIVISION CYCLE 16,23,27"/>
    <property type="match status" value="1"/>
</dbReference>
<sequence>MDPSTKKRRTTATELRPRHDASDTSSACAPAVAEYDAVMMQQQLEALIRSEDVDSAQILGDFLVALALAPSDSKTHSSADGGVREALPSAFHADTLRLFADLMVVRREFKRAIRYYHRSCRDMTVVTNDQELATKLKVARCYVHLDCIHEAIEMLRSTPQDARSVSMNLLLGRLYVDEGLPTKAEESYMTALKQNPYALEAAIALTKLAVAKDAPPDVFAGSSGAMMMEEGDGQSSYDASTSPYEMERCYTEDPATQKAGDGEHTQSNMTWMQILVTAHVDAERGNHQKAIESFSALDRVFPKNLHCLLHKAALEVDQELLHQAHVSFKRARQVDDLNVTFMDCYANCLRKGGSCTNLNDLVQELFTINRACPESWLAAAYYNDSKGDYETALQFCERAITERDRYAPAHLLRGGILLRMHHPQPALKAFWTSCRLTRSLEAYTGIITSYCDLYVAGVDRYKEAFATAKSVVRLFPKKAQSFVLFGSVLALSSEHRKQARQALQKALAMEPRKLYASIALADLEVEDGDLRGAIERLQALSERFPRDDVFAKLAYVYSMDKQFAEALKYFHQALRLNPTSSEALQGLDRLEKLMRGEDPDELSNSMEQVDTEGQEESMEASDYLSP</sequence>
<dbReference type="Pfam" id="PF14559">
    <property type="entry name" value="TPR_19"/>
    <property type="match status" value="1"/>
</dbReference>